<dbReference type="InterPro" id="IPR001387">
    <property type="entry name" value="Cro/C1-type_HTH"/>
</dbReference>
<evidence type="ECO:0000259" key="1">
    <source>
        <dbReference type="PROSITE" id="PS50943"/>
    </source>
</evidence>
<dbReference type="PROSITE" id="PS50943">
    <property type="entry name" value="HTH_CROC1"/>
    <property type="match status" value="1"/>
</dbReference>
<dbReference type="Pfam" id="PF19054">
    <property type="entry name" value="DUF5753"/>
    <property type="match status" value="1"/>
</dbReference>
<dbReference type="InterPro" id="IPR043917">
    <property type="entry name" value="DUF5753"/>
</dbReference>
<dbReference type="Pfam" id="PF13560">
    <property type="entry name" value="HTH_31"/>
    <property type="match status" value="1"/>
</dbReference>
<sequence>MPPRTIPTARQGRLGAELRKLREAAGVVSRDAAEFLGTSQAQISNIEAGKNGVSEERLRRLAMIYACDDAQLVDALADMANERDKGWWEEYRGVLTPKALDLAELEHHGSYIRTFQAVHIPGLLQTEDHVRAASAFVKPELAESDREIRVSFRMRRQAVLDSGTPYDAIIHEAALRMRVGGPKIARSQLEHLLKTSERESITLRVIPFTADGFAGAAHSMQYIGGVVPQLDTVQIDTAHGAEFIDATAQLQRYRARLERIDSAALTQDASLDLIRRIAQEL</sequence>
<name>A0AB39RIY7_9ACTN</name>
<dbReference type="SMART" id="SM00530">
    <property type="entry name" value="HTH_XRE"/>
    <property type="match status" value="1"/>
</dbReference>
<proteinExistence type="predicted"/>
<dbReference type="GO" id="GO:0003677">
    <property type="term" value="F:DNA binding"/>
    <property type="evidence" value="ECO:0007669"/>
    <property type="project" value="InterPro"/>
</dbReference>
<organism evidence="2">
    <name type="scientific">Streptomyces sp. R41</name>
    <dbReference type="NCBI Taxonomy" id="3238632"/>
    <lineage>
        <taxon>Bacteria</taxon>
        <taxon>Bacillati</taxon>
        <taxon>Actinomycetota</taxon>
        <taxon>Actinomycetes</taxon>
        <taxon>Kitasatosporales</taxon>
        <taxon>Streptomycetaceae</taxon>
        <taxon>Streptomyces</taxon>
    </lineage>
</organism>
<dbReference type="RefSeq" id="WP_369248349.1">
    <property type="nucleotide sequence ID" value="NZ_CP163443.1"/>
</dbReference>
<feature type="domain" description="HTH cro/C1-type" evidence="1">
    <location>
        <begin position="18"/>
        <end position="72"/>
    </location>
</feature>
<gene>
    <name evidence="2" type="ORF">AB5J53_27650</name>
</gene>
<dbReference type="EMBL" id="CP163443">
    <property type="protein sequence ID" value="XDQ55164.1"/>
    <property type="molecule type" value="Genomic_DNA"/>
</dbReference>
<protein>
    <submittedName>
        <fullName evidence="2">Helix-turn-helix domain-containing protein</fullName>
    </submittedName>
</protein>
<dbReference type="SUPFAM" id="SSF47413">
    <property type="entry name" value="lambda repressor-like DNA-binding domains"/>
    <property type="match status" value="1"/>
</dbReference>
<reference evidence="2" key="1">
    <citation type="submission" date="2024-07" db="EMBL/GenBank/DDBJ databases">
        <authorList>
            <person name="Yu S.T."/>
        </authorList>
    </citation>
    <scope>NUCLEOTIDE SEQUENCE</scope>
    <source>
        <strain evidence="2">R41</strain>
    </source>
</reference>
<accession>A0AB39RIY7</accession>
<dbReference type="AlphaFoldDB" id="A0AB39RIY7"/>
<dbReference type="Gene3D" id="1.10.260.40">
    <property type="entry name" value="lambda repressor-like DNA-binding domains"/>
    <property type="match status" value="1"/>
</dbReference>
<dbReference type="CDD" id="cd00093">
    <property type="entry name" value="HTH_XRE"/>
    <property type="match status" value="1"/>
</dbReference>
<evidence type="ECO:0000313" key="2">
    <source>
        <dbReference type="EMBL" id="XDQ55164.1"/>
    </source>
</evidence>
<dbReference type="InterPro" id="IPR010982">
    <property type="entry name" value="Lambda_DNA-bd_dom_sf"/>
</dbReference>